<proteinExistence type="predicted"/>
<accession>A0AC34QUL4</accession>
<sequence>MSKISDEIKNKMIKLALEITKESYCPYSKYPVGAALLLDNDEIITGVNVENASYGGTICAERTAVVTAITKGHRKFKGIAIATHGPTPSAPCGLCRQFMFEFGNMPVFLITSKNNDIITTDLVELLPRGFGPHSLDEFNNHH</sequence>
<dbReference type="WBParaSite" id="JU765_v2.g19550.t1">
    <property type="protein sequence ID" value="JU765_v2.g19550.t1"/>
    <property type="gene ID" value="JU765_v2.g19550"/>
</dbReference>
<name>A0AC34QUL4_9BILA</name>
<evidence type="ECO:0000313" key="1">
    <source>
        <dbReference type="Proteomes" id="UP000887576"/>
    </source>
</evidence>
<evidence type="ECO:0000313" key="2">
    <source>
        <dbReference type="WBParaSite" id="JU765_v2.g19550.t1"/>
    </source>
</evidence>
<reference evidence="2" key="1">
    <citation type="submission" date="2022-11" db="UniProtKB">
        <authorList>
            <consortium name="WormBaseParasite"/>
        </authorList>
    </citation>
    <scope>IDENTIFICATION</scope>
</reference>
<dbReference type="Proteomes" id="UP000887576">
    <property type="component" value="Unplaced"/>
</dbReference>
<organism evidence="1 2">
    <name type="scientific">Panagrolaimus sp. JU765</name>
    <dbReference type="NCBI Taxonomy" id="591449"/>
    <lineage>
        <taxon>Eukaryota</taxon>
        <taxon>Metazoa</taxon>
        <taxon>Ecdysozoa</taxon>
        <taxon>Nematoda</taxon>
        <taxon>Chromadorea</taxon>
        <taxon>Rhabditida</taxon>
        <taxon>Tylenchina</taxon>
        <taxon>Panagrolaimomorpha</taxon>
        <taxon>Panagrolaimoidea</taxon>
        <taxon>Panagrolaimidae</taxon>
        <taxon>Panagrolaimus</taxon>
    </lineage>
</organism>
<protein>
    <submittedName>
        <fullName evidence="2">Cytidine deaminase</fullName>
    </submittedName>
</protein>